<proteinExistence type="predicted"/>
<keyword evidence="1" id="KW-0732">Signal</keyword>
<gene>
    <name evidence="3" type="primary">LOC108558253</name>
</gene>
<evidence type="ECO:0000256" key="1">
    <source>
        <dbReference type="SAM" id="SignalP"/>
    </source>
</evidence>
<evidence type="ECO:0000313" key="2">
    <source>
        <dbReference type="Proteomes" id="UP000695000"/>
    </source>
</evidence>
<name>A0ABM1M7N7_NICVS</name>
<evidence type="ECO:0000313" key="3">
    <source>
        <dbReference type="RefSeq" id="XP_017770587.1"/>
    </source>
</evidence>
<organism evidence="2 3">
    <name type="scientific">Nicrophorus vespilloides</name>
    <name type="common">Boreal carrion beetle</name>
    <dbReference type="NCBI Taxonomy" id="110193"/>
    <lineage>
        <taxon>Eukaryota</taxon>
        <taxon>Metazoa</taxon>
        <taxon>Ecdysozoa</taxon>
        <taxon>Arthropoda</taxon>
        <taxon>Hexapoda</taxon>
        <taxon>Insecta</taxon>
        <taxon>Pterygota</taxon>
        <taxon>Neoptera</taxon>
        <taxon>Endopterygota</taxon>
        <taxon>Coleoptera</taxon>
        <taxon>Polyphaga</taxon>
        <taxon>Staphyliniformia</taxon>
        <taxon>Silphidae</taxon>
        <taxon>Nicrophorinae</taxon>
        <taxon>Nicrophorus</taxon>
    </lineage>
</organism>
<keyword evidence="2" id="KW-1185">Reference proteome</keyword>
<dbReference type="GeneID" id="108558253"/>
<feature type="signal peptide" evidence="1">
    <location>
        <begin position="1"/>
        <end position="16"/>
    </location>
</feature>
<feature type="chain" id="PRO_5045117339" evidence="1">
    <location>
        <begin position="17"/>
        <end position="237"/>
    </location>
</feature>
<dbReference type="Proteomes" id="UP000695000">
    <property type="component" value="Unplaced"/>
</dbReference>
<reference evidence="3" key="1">
    <citation type="submission" date="2025-08" db="UniProtKB">
        <authorList>
            <consortium name="RefSeq"/>
        </authorList>
    </citation>
    <scope>IDENTIFICATION</scope>
    <source>
        <tissue evidence="3">Whole Larva</tissue>
    </source>
</reference>
<accession>A0ABM1M7N7</accession>
<protein>
    <submittedName>
        <fullName evidence="3">Cuticle protein 18.7-like</fullName>
    </submittedName>
</protein>
<sequence>MKFFVVFACALAAASAGFVAPVVYGAQHLPLIGADGVPVDTAEVQHARAAHLVHKINVEARNGDYLHHGLVAATPVGYSAHLAAPVVAHHGVYSAHHVPAAYPTTHVFPTSVNGVPLETPEVVAAKVNHFAAHAEALTRNAHALHYRKRRGIFAAAPLAYTAPIAYQAQHLPLINGEGVPVDTAEVQHARAAHLVHKVNAQIRNGDYHHVVAAHAPIVSAYAHPYSYATPLAHYYKY</sequence>
<dbReference type="RefSeq" id="XP_017770587.1">
    <property type="nucleotide sequence ID" value="XM_017915098.1"/>
</dbReference>